<proteinExistence type="predicted"/>
<sequence length="204" mass="23482">MINKPKRRLPDVDSHSRDLTPVIPDDIQELLSPPPLIATEDPSRYRDFMVRFALEFDPQSISEWFLVNDLVNVHWEISRYRRAKATLIRLACPALASKLIEDSDFGFEKFSHGDFKSQPVVVTKGRSREIGQQLAGHGLTVEDVFDSALIENLDEVERFDKMIETMENRREKLFREFRAHRSLNPETAKKKANAIVDQFGPTAT</sequence>
<organism evidence="1 2">
    <name type="scientific">Neomesorhizobium albiziae</name>
    <dbReference type="NCBI Taxonomy" id="335020"/>
    <lineage>
        <taxon>Bacteria</taxon>
        <taxon>Pseudomonadati</taxon>
        <taxon>Pseudomonadota</taxon>
        <taxon>Alphaproteobacteria</taxon>
        <taxon>Hyphomicrobiales</taxon>
        <taxon>Phyllobacteriaceae</taxon>
        <taxon>Neomesorhizobium</taxon>
    </lineage>
</organism>
<gene>
    <name evidence="1" type="ORF">SAMN04488498_10814</name>
</gene>
<accession>A0A1I4AF19</accession>
<dbReference type="RefSeq" id="WP_284242864.1">
    <property type="nucleotide sequence ID" value="NZ_BSPE01000048.1"/>
</dbReference>
<keyword evidence="2" id="KW-1185">Reference proteome</keyword>
<dbReference type="Proteomes" id="UP000323300">
    <property type="component" value="Unassembled WGS sequence"/>
</dbReference>
<evidence type="ECO:0000313" key="1">
    <source>
        <dbReference type="EMBL" id="SFK54667.1"/>
    </source>
</evidence>
<evidence type="ECO:0000313" key="2">
    <source>
        <dbReference type="Proteomes" id="UP000323300"/>
    </source>
</evidence>
<dbReference type="AlphaFoldDB" id="A0A1I4AF19"/>
<protein>
    <submittedName>
        <fullName evidence="1">Uncharacterized protein</fullName>
    </submittedName>
</protein>
<name>A0A1I4AF19_9HYPH</name>
<dbReference type="EMBL" id="FOSL01000008">
    <property type="protein sequence ID" value="SFK54667.1"/>
    <property type="molecule type" value="Genomic_DNA"/>
</dbReference>
<reference evidence="1 2" key="1">
    <citation type="submission" date="2016-10" db="EMBL/GenBank/DDBJ databases">
        <authorList>
            <person name="Varghese N."/>
            <person name="Submissions S."/>
        </authorList>
    </citation>
    <scope>NUCLEOTIDE SEQUENCE [LARGE SCALE GENOMIC DNA]</scope>
    <source>
        <strain evidence="1 2">DSM 21822</strain>
    </source>
</reference>